<reference evidence="2" key="2">
    <citation type="submission" date="2021-09" db="EMBL/GenBank/DDBJ databases">
        <authorList>
            <person name="Gilroy R."/>
        </authorList>
    </citation>
    <scope>NUCLEOTIDE SEQUENCE</scope>
    <source>
        <strain evidence="2">USAMLcec12-2067</strain>
    </source>
</reference>
<dbReference type="PANTHER" id="PTHR34227:SF1">
    <property type="entry name" value="DIMETHYL SULFOXIDE REDUCTASE CHAPERONE-RELATED"/>
    <property type="match status" value="1"/>
</dbReference>
<protein>
    <submittedName>
        <fullName evidence="2">Molecular chaperone TorD family protein</fullName>
    </submittedName>
</protein>
<keyword evidence="1" id="KW-0143">Chaperone</keyword>
<evidence type="ECO:0000313" key="3">
    <source>
        <dbReference type="Proteomes" id="UP000789325"/>
    </source>
</evidence>
<organism evidence="2 3">
    <name type="scientific">Rubneribacter badeniensis</name>
    <dbReference type="NCBI Taxonomy" id="2070688"/>
    <lineage>
        <taxon>Bacteria</taxon>
        <taxon>Bacillati</taxon>
        <taxon>Actinomycetota</taxon>
        <taxon>Coriobacteriia</taxon>
        <taxon>Eggerthellales</taxon>
        <taxon>Eggerthellaceae</taxon>
        <taxon>Rubneribacter</taxon>
    </lineage>
</organism>
<dbReference type="Pfam" id="PF02613">
    <property type="entry name" value="Nitrate_red_del"/>
    <property type="match status" value="1"/>
</dbReference>
<proteinExistence type="predicted"/>
<dbReference type="AlphaFoldDB" id="A0A9D2VJT7"/>
<evidence type="ECO:0000256" key="1">
    <source>
        <dbReference type="ARBA" id="ARBA00023186"/>
    </source>
</evidence>
<dbReference type="InterPro" id="IPR036411">
    <property type="entry name" value="TorD-like_sf"/>
</dbReference>
<comment type="caution">
    <text evidence="2">The sequence shown here is derived from an EMBL/GenBank/DDBJ whole genome shotgun (WGS) entry which is preliminary data.</text>
</comment>
<evidence type="ECO:0000313" key="2">
    <source>
        <dbReference type="EMBL" id="HJH43280.1"/>
    </source>
</evidence>
<accession>A0A9D2VJT7</accession>
<dbReference type="Gene3D" id="1.10.3480.10">
    <property type="entry name" value="TorD-like"/>
    <property type="match status" value="1"/>
</dbReference>
<dbReference type="EMBL" id="DYZL01000116">
    <property type="protein sequence ID" value="HJH43280.1"/>
    <property type="molecule type" value="Genomic_DNA"/>
</dbReference>
<sequence>MPQTGGCFSMDANRGIELEQRIVLVDLLSSLFLTLPDEALLESLLTLEWGESDSAGSNEIAAYIEERRDADREELLLELGRDRARLMRGANNEGMRSAYESLYSATAANESIGSLNRFYADAGFALAEGVHDTVDQIGVEMAFCSVLMKRESEALRQGDEAKADEWREVRMCFMAQHLGRWVHNYAADMRTFALTGFYRGVALLIDEAF</sequence>
<dbReference type="SUPFAM" id="SSF89155">
    <property type="entry name" value="TorD-like"/>
    <property type="match status" value="1"/>
</dbReference>
<dbReference type="PANTHER" id="PTHR34227">
    <property type="entry name" value="CHAPERONE PROTEIN YCDY"/>
    <property type="match status" value="1"/>
</dbReference>
<reference evidence="2" key="1">
    <citation type="journal article" date="2021" name="PeerJ">
        <title>Extensive microbial diversity within the chicken gut microbiome revealed by metagenomics and culture.</title>
        <authorList>
            <person name="Gilroy R."/>
            <person name="Ravi A."/>
            <person name="Getino M."/>
            <person name="Pursley I."/>
            <person name="Horton D.L."/>
            <person name="Alikhan N.F."/>
            <person name="Baker D."/>
            <person name="Gharbi K."/>
            <person name="Hall N."/>
            <person name="Watson M."/>
            <person name="Adriaenssens E.M."/>
            <person name="Foster-Nyarko E."/>
            <person name="Jarju S."/>
            <person name="Secka A."/>
            <person name="Antonio M."/>
            <person name="Oren A."/>
            <person name="Chaudhuri R.R."/>
            <person name="La Ragione R."/>
            <person name="Hildebrand F."/>
            <person name="Pallen M.J."/>
        </authorList>
    </citation>
    <scope>NUCLEOTIDE SEQUENCE</scope>
    <source>
        <strain evidence="2">USAMLcec12-2067</strain>
    </source>
</reference>
<gene>
    <name evidence="2" type="ORF">K8V16_05730</name>
</gene>
<dbReference type="Proteomes" id="UP000789325">
    <property type="component" value="Unassembled WGS sequence"/>
</dbReference>
<dbReference type="InterPro" id="IPR050289">
    <property type="entry name" value="TorD/DmsD_chaperones"/>
</dbReference>
<dbReference type="InterPro" id="IPR020945">
    <property type="entry name" value="DMSO/NO3_reduct_chaperone"/>
</dbReference>
<name>A0A9D2VJT7_9ACTN</name>